<name>A0A917G5F6_9BACL</name>
<dbReference type="GO" id="GO:0042910">
    <property type="term" value="F:xenobiotic transmembrane transporter activity"/>
    <property type="evidence" value="ECO:0007669"/>
    <property type="project" value="InterPro"/>
</dbReference>
<dbReference type="GO" id="GO:1990961">
    <property type="term" value="P:xenobiotic detoxification by transmembrane export across the plasma membrane"/>
    <property type="evidence" value="ECO:0007669"/>
    <property type="project" value="InterPro"/>
</dbReference>
<feature type="transmembrane region" description="Helical" evidence="8">
    <location>
        <begin position="374"/>
        <end position="395"/>
    </location>
</feature>
<feature type="transmembrane region" description="Helical" evidence="8">
    <location>
        <begin position="258"/>
        <end position="278"/>
    </location>
</feature>
<feature type="transmembrane region" description="Helical" evidence="8">
    <location>
        <begin position="107"/>
        <end position="128"/>
    </location>
</feature>
<dbReference type="Proteomes" id="UP000644756">
    <property type="component" value="Unassembled WGS sequence"/>
</dbReference>
<feature type="transmembrane region" description="Helical" evidence="8">
    <location>
        <begin position="285"/>
        <end position="307"/>
    </location>
</feature>
<keyword evidence="4 8" id="KW-1003">Cell membrane</keyword>
<comment type="caution">
    <text evidence="10">The sequence shown here is derived from an EMBL/GenBank/DDBJ whole genome shotgun (WGS) entry which is preliminary data.</text>
</comment>
<dbReference type="InterPro" id="IPR020846">
    <property type="entry name" value="MFS_dom"/>
</dbReference>
<accession>A0A917G5F6</accession>
<dbReference type="InterPro" id="IPR005829">
    <property type="entry name" value="Sugar_transporter_CS"/>
</dbReference>
<evidence type="ECO:0000256" key="2">
    <source>
        <dbReference type="ARBA" id="ARBA00006236"/>
    </source>
</evidence>
<feature type="transmembrane region" description="Helical" evidence="8">
    <location>
        <begin position="82"/>
        <end position="101"/>
    </location>
</feature>
<reference evidence="10" key="2">
    <citation type="submission" date="2020-09" db="EMBL/GenBank/DDBJ databases">
        <authorList>
            <person name="Sun Q."/>
            <person name="Zhou Y."/>
        </authorList>
    </citation>
    <scope>NUCLEOTIDE SEQUENCE</scope>
    <source>
        <strain evidence="10">CGMCC 1.12987</strain>
    </source>
</reference>
<keyword evidence="7 8" id="KW-0472">Membrane</keyword>
<feature type="transmembrane region" description="Helical" evidence="8">
    <location>
        <begin position="140"/>
        <end position="164"/>
    </location>
</feature>
<keyword evidence="5 8" id="KW-0812">Transmembrane</keyword>
<keyword evidence="6 8" id="KW-1133">Transmembrane helix</keyword>
<dbReference type="PROSITE" id="PS00216">
    <property type="entry name" value="SUGAR_TRANSPORT_1"/>
    <property type="match status" value="1"/>
</dbReference>
<evidence type="ECO:0000313" key="10">
    <source>
        <dbReference type="EMBL" id="GGG22629.1"/>
    </source>
</evidence>
<evidence type="ECO:0000313" key="11">
    <source>
        <dbReference type="Proteomes" id="UP000644756"/>
    </source>
</evidence>
<dbReference type="InterPro" id="IPR004812">
    <property type="entry name" value="Efflux_drug-R_Bcr/CmlA"/>
</dbReference>
<feature type="transmembrane region" description="Helical" evidence="8">
    <location>
        <begin position="51"/>
        <end position="70"/>
    </location>
</feature>
<evidence type="ECO:0000256" key="5">
    <source>
        <dbReference type="ARBA" id="ARBA00022692"/>
    </source>
</evidence>
<feature type="transmembrane region" description="Helical" evidence="8">
    <location>
        <begin position="220"/>
        <end position="238"/>
    </location>
</feature>
<organism evidence="10 11">
    <name type="scientific">Paenibacillus abyssi</name>
    <dbReference type="NCBI Taxonomy" id="1340531"/>
    <lineage>
        <taxon>Bacteria</taxon>
        <taxon>Bacillati</taxon>
        <taxon>Bacillota</taxon>
        <taxon>Bacilli</taxon>
        <taxon>Bacillales</taxon>
        <taxon>Paenibacillaceae</taxon>
        <taxon>Paenibacillus</taxon>
    </lineage>
</organism>
<feature type="transmembrane region" description="Helical" evidence="8">
    <location>
        <begin position="170"/>
        <end position="190"/>
    </location>
</feature>
<comment type="similarity">
    <text evidence="2 8">Belongs to the major facilitator superfamily. Bcr/CmlA family.</text>
</comment>
<evidence type="ECO:0000256" key="6">
    <source>
        <dbReference type="ARBA" id="ARBA00022989"/>
    </source>
</evidence>
<dbReference type="Pfam" id="PF07690">
    <property type="entry name" value="MFS_1"/>
    <property type="match status" value="1"/>
</dbReference>
<dbReference type="PROSITE" id="PS50850">
    <property type="entry name" value="MFS"/>
    <property type="match status" value="1"/>
</dbReference>
<keyword evidence="11" id="KW-1185">Reference proteome</keyword>
<reference evidence="10" key="1">
    <citation type="journal article" date="2014" name="Int. J. Syst. Evol. Microbiol.">
        <title>Complete genome sequence of Corynebacterium casei LMG S-19264T (=DSM 44701T), isolated from a smear-ripened cheese.</title>
        <authorList>
            <consortium name="US DOE Joint Genome Institute (JGI-PGF)"/>
            <person name="Walter F."/>
            <person name="Albersmeier A."/>
            <person name="Kalinowski J."/>
            <person name="Ruckert C."/>
        </authorList>
    </citation>
    <scope>NUCLEOTIDE SEQUENCE</scope>
    <source>
        <strain evidence="10">CGMCC 1.12987</strain>
    </source>
</reference>
<evidence type="ECO:0000256" key="3">
    <source>
        <dbReference type="ARBA" id="ARBA00022448"/>
    </source>
</evidence>
<feature type="transmembrane region" description="Helical" evidence="8">
    <location>
        <begin position="349"/>
        <end position="368"/>
    </location>
</feature>
<feature type="transmembrane region" description="Helical" evidence="8">
    <location>
        <begin position="12"/>
        <end position="31"/>
    </location>
</feature>
<evidence type="ECO:0000256" key="7">
    <source>
        <dbReference type="ARBA" id="ARBA00023136"/>
    </source>
</evidence>
<dbReference type="GO" id="GO:0005886">
    <property type="term" value="C:plasma membrane"/>
    <property type="evidence" value="ECO:0007669"/>
    <property type="project" value="UniProtKB-SubCell"/>
</dbReference>
<dbReference type="PANTHER" id="PTHR23502:SF132">
    <property type="entry name" value="POLYAMINE TRANSPORTER 2-RELATED"/>
    <property type="match status" value="1"/>
</dbReference>
<dbReference type="NCBIfam" id="TIGR00710">
    <property type="entry name" value="efflux_Bcr_CflA"/>
    <property type="match status" value="1"/>
</dbReference>
<comment type="subcellular location">
    <subcellularLocation>
        <location evidence="1 8">Cell membrane</location>
        <topology evidence="1 8">Multi-pass membrane protein</topology>
    </subcellularLocation>
</comment>
<keyword evidence="3 8" id="KW-0813">Transport</keyword>
<gene>
    <name evidence="10" type="ORF">GCM10010916_44110</name>
</gene>
<evidence type="ECO:0000256" key="1">
    <source>
        <dbReference type="ARBA" id="ARBA00004651"/>
    </source>
</evidence>
<dbReference type="AlphaFoldDB" id="A0A917G5F6"/>
<dbReference type="CDD" id="cd17320">
    <property type="entry name" value="MFS_MdfA_MDR_like"/>
    <property type="match status" value="1"/>
</dbReference>
<protein>
    <recommendedName>
        <fullName evidence="8">Bcr/CflA family efflux transporter</fullName>
    </recommendedName>
</protein>
<dbReference type="PANTHER" id="PTHR23502">
    <property type="entry name" value="MAJOR FACILITATOR SUPERFAMILY"/>
    <property type="match status" value="1"/>
</dbReference>
<sequence length="413" mass="42859">MRTQALTGKPQSRLAVGIVLGTITAIAPFSIDMYLPALPDMAADFGASASFTQLSLTLFLVGLALGQLIAGPVSDALGRRTPLIVGMTTFVAISLLCALATSINALLILRFLQGLAGAAGLVIARAIARDSFDGPELTKFYALLTLIGGAGPIVAPLVGGQLLLFTSWQGVFVALAVFGACITFTVIISVPESLPQQARITGGLSQSLSTMTRLLQSRDLLGYSITQGLMMGGLFAYISGSSFIMQDIYEVTPQTFSLLFALNGSGFILGAQGAARLVSRFEERSLLLTGLIISSGAGIFLLLGLLFKASLYWVIPPLFLTVFSVGIISTTSMSLALQKHKQSAGSAAGLLGVIGMLFGAAISPLAGLGGSESAAPLGLVIAACSIGAMLSYLLLVRRLERSIGYAEDRNLNA</sequence>
<dbReference type="EMBL" id="BMGR01000018">
    <property type="protein sequence ID" value="GGG22629.1"/>
    <property type="molecule type" value="Genomic_DNA"/>
</dbReference>
<dbReference type="FunFam" id="1.20.1720.10:FF:000005">
    <property type="entry name" value="Bcr/CflA family efflux transporter"/>
    <property type="match status" value="1"/>
</dbReference>
<dbReference type="SUPFAM" id="SSF103473">
    <property type="entry name" value="MFS general substrate transporter"/>
    <property type="match status" value="1"/>
</dbReference>
<feature type="transmembrane region" description="Helical" evidence="8">
    <location>
        <begin position="313"/>
        <end position="337"/>
    </location>
</feature>
<proteinExistence type="inferred from homology"/>
<evidence type="ECO:0000256" key="4">
    <source>
        <dbReference type="ARBA" id="ARBA00022475"/>
    </source>
</evidence>
<dbReference type="InterPro" id="IPR011701">
    <property type="entry name" value="MFS"/>
</dbReference>
<evidence type="ECO:0000259" key="9">
    <source>
        <dbReference type="PROSITE" id="PS50850"/>
    </source>
</evidence>
<dbReference type="InterPro" id="IPR036259">
    <property type="entry name" value="MFS_trans_sf"/>
</dbReference>
<feature type="domain" description="Major facilitator superfamily (MFS) profile" evidence="9">
    <location>
        <begin position="16"/>
        <end position="400"/>
    </location>
</feature>
<evidence type="ECO:0000256" key="8">
    <source>
        <dbReference type="RuleBase" id="RU365088"/>
    </source>
</evidence>
<dbReference type="RefSeq" id="WP_188533242.1">
    <property type="nucleotide sequence ID" value="NZ_BMGR01000018.1"/>
</dbReference>
<dbReference type="Gene3D" id="1.20.1720.10">
    <property type="entry name" value="Multidrug resistance protein D"/>
    <property type="match status" value="1"/>
</dbReference>